<organism evidence="1 2">
    <name type="scientific">Orbilia ellipsospora</name>
    <dbReference type="NCBI Taxonomy" id="2528407"/>
    <lineage>
        <taxon>Eukaryota</taxon>
        <taxon>Fungi</taxon>
        <taxon>Dikarya</taxon>
        <taxon>Ascomycota</taxon>
        <taxon>Pezizomycotina</taxon>
        <taxon>Orbiliomycetes</taxon>
        <taxon>Orbiliales</taxon>
        <taxon>Orbiliaceae</taxon>
        <taxon>Orbilia</taxon>
    </lineage>
</organism>
<proteinExistence type="predicted"/>
<accession>A0AAV9XPC2</accession>
<dbReference type="Pfam" id="PF12239">
    <property type="entry name" value="DUF3605"/>
    <property type="match status" value="1"/>
</dbReference>
<reference evidence="1 2" key="1">
    <citation type="submission" date="2019-10" db="EMBL/GenBank/DDBJ databases">
        <authorList>
            <person name="Palmer J.M."/>
        </authorList>
    </citation>
    <scope>NUCLEOTIDE SEQUENCE [LARGE SCALE GENOMIC DNA]</scope>
    <source>
        <strain evidence="1 2">TWF694</strain>
    </source>
</reference>
<sequence>MTMQAPVSAVPIAAPTAFPKNDVYIPTAKDQEILDTPEHLFKLQSWSDLNQIIAENRLEDLKRRPGDLRRYLEWGAETRKEYGSVLKYILTKRLFWEGNLKPRSLVPFEDQEDTEILFNDWPYGLDPGIVHIVVWTKAEIATDPASGDITTESRRIIVDYVNKIFVKDLGFPAENILWFKNWAALQSIRTVEHIHVLVNTNGIEGAMEKLKTVAH</sequence>
<dbReference type="EMBL" id="JAVHJO010000001">
    <property type="protein sequence ID" value="KAK6543950.1"/>
    <property type="molecule type" value="Genomic_DNA"/>
</dbReference>
<dbReference type="PANTHER" id="PTHR35020">
    <property type="entry name" value="N-ACETYLGLUCOSAMINE-INDUCED PROTEIN 1"/>
    <property type="match status" value="1"/>
</dbReference>
<evidence type="ECO:0008006" key="3">
    <source>
        <dbReference type="Google" id="ProtNLM"/>
    </source>
</evidence>
<comment type="caution">
    <text evidence="1">The sequence shown here is derived from an EMBL/GenBank/DDBJ whole genome shotgun (WGS) entry which is preliminary data.</text>
</comment>
<protein>
    <recommendedName>
        <fullName evidence="3">N-acetylglucosamine-induced protein 1</fullName>
    </recommendedName>
</protein>
<dbReference type="GO" id="GO:0006044">
    <property type="term" value="P:N-acetylglucosamine metabolic process"/>
    <property type="evidence" value="ECO:0007669"/>
    <property type="project" value="TreeGrafter"/>
</dbReference>
<evidence type="ECO:0000313" key="1">
    <source>
        <dbReference type="EMBL" id="KAK6543950.1"/>
    </source>
</evidence>
<dbReference type="GO" id="GO:0005737">
    <property type="term" value="C:cytoplasm"/>
    <property type="evidence" value="ECO:0007669"/>
    <property type="project" value="TreeGrafter"/>
</dbReference>
<name>A0AAV9XPC2_9PEZI</name>
<keyword evidence="2" id="KW-1185">Reference proteome</keyword>
<gene>
    <name evidence="1" type="ORF">TWF694_000668</name>
</gene>
<evidence type="ECO:0000313" key="2">
    <source>
        <dbReference type="Proteomes" id="UP001365542"/>
    </source>
</evidence>
<dbReference type="PANTHER" id="PTHR35020:SF2">
    <property type="entry name" value="N-ACETYLGLUCOSAMINE-INDUCED PROTEIN 1"/>
    <property type="match status" value="1"/>
</dbReference>
<dbReference type="AlphaFoldDB" id="A0AAV9XPC2"/>
<dbReference type="Proteomes" id="UP001365542">
    <property type="component" value="Unassembled WGS sequence"/>
</dbReference>
<dbReference type="InterPro" id="IPR022036">
    <property type="entry name" value="DUF3605"/>
</dbReference>